<gene>
    <name evidence="15" type="primary">LOC108941912</name>
</gene>
<evidence type="ECO:0000256" key="14">
    <source>
        <dbReference type="SAM" id="MobiDB-lite"/>
    </source>
</evidence>
<dbReference type="GeneTree" id="ENSGT00940000164105"/>
<dbReference type="GO" id="GO:0003712">
    <property type="term" value="F:transcription coregulator activity"/>
    <property type="evidence" value="ECO:0007669"/>
    <property type="project" value="TreeGrafter"/>
</dbReference>
<dbReference type="InterPro" id="IPR049257">
    <property type="entry name" value="Gon4l/CASP8AP2_myb-like"/>
</dbReference>
<dbReference type="KEGG" id="sfm:108941912"/>
<evidence type="ECO:0000256" key="8">
    <source>
        <dbReference type="ARBA" id="ARBA00058628"/>
    </source>
</evidence>
<feature type="compositionally biased region" description="Gly residues" evidence="14">
    <location>
        <begin position="1904"/>
        <end position="1920"/>
    </location>
</feature>
<dbReference type="PANTHER" id="PTHR16088:SF3">
    <property type="entry name" value="GON-4-LIKE PROTEIN"/>
    <property type="match status" value="1"/>
</dbReference>
<reference evidence="15 16" key="1">
    <citation type="submission" date="2019-04" db="EMBL/GenBank/DDBJ databases">
        <authorList>
            <consortium name="Wellcome Sanger Institute Data Sharing"/>
        </authorList>
    </citation>
    <scope>NUCLEOTIDE SEQUENCE [LARGE SCALE GENOMIC DNA]</scope>
</reference>
<evidence type="ECO:0000256" key="12">
    <source>
        <dbReference type="PROSITE-ProRule" id="PRU00810"/>
    </source>
</evidence>
<dbReference type="GeneID" id="108941912"/>
<keyword evidence="3" id="KW-0597">Phosphoprotein</keyword>
<feature type="compositionally biased region" description="Basic and acidic residues" evidence="14">
    <location>
        <begin position="1523"/>
        <end position="1556"/>
    </location>
</feature>
<dbReference type="GO" id="GO:1904888">
    <property type="term" value="P:cranial skeletal system development"/>
    <property type="evidence" value="ECO:0007669"/>
    <property type="project" value="Ensembl"/>
</dbReference>
<dbReference type="InterPro" id="IPR036600">
    <property type="entry name" value="PAH_sf"/>
</dbReference>
<comment type="subcellular location">
    <subcellularLocation>
        <location evidence="1 12">Nucleus</location>
    </subcellularLocation>
</comment>
<feature type="region of interest" description="Disordered" evidence="14">
    <location>
        <begin position="1312"/>
        <end position="1359"/>
    </location>
</feature>
<name>A0A8C9V2I6_SCLFO</name>
<feature type="compositionally biased region" description="Low complexity" evidence="14">
    <location>
        <begin position="1340"/>
        <end position="1356"/>
    </location>
</feature>
<dbReference type="PANTHER" id="PTHR16088">
    <property type="entry name" value="YY1 ASSOCIATED PROTEIN-RELATED"/>
    <property type="match status" value="1"/>
</dbReference>
<dbReference type="OrthoDB" id="6257037at2759"/>
<feature type="region of interest" description="Disordered" evidence="14">
    <location>
        <begin position="1150"/>
        <end position="1173"/>
    </location>
</feature>
<feature type="compositionally biased region" description="Basic and acidic residues" evidence="14">
    <location>
        <begin position="1952"/>
        <end position="1980"/>
    </location>
</feature>
<dbReference type="Pfam" id="PF02671">
    <property type="entry name" value="PAH"/>
    <property type="match status" value="1"/>
</dbReference>
<reference evidence="15" key="2">
    <citation type="submission" date="2025-08" db="UniProtKB">
        <authorList>
            <consortium name="Ensembl"/>
        </authorList>
    </citation>
    <scope>IDENTIFICATION</scope>
</reference>
<feature type="compositionally biased region" description="Gly residues" evidence="14">
    <location>
        <begin position="1467"/>
        <end position="1478"/>
    </location>
</feature>
<dbReference type="InterPro" id="IPR009057">
    <property type="entry name" value="Homeodomain-like_sf"/>
</dbReference>
<keyword evidence="6" id="KW-0804">Transcription</keyword>
<dbReference type="Gene3D" id="1.10.10.60">
    <property type="entry name" value="Homeodomain-like"/>
    <property type="match status" value="1"/>
</dbReference>
<dbReference type="SUPFAM" id="SSF46689">
    <property type="entry name" value="Homeodomain-like"/>
    <property type="match status" value="1"/>
</dbReference>
<feature type="compositionally biased region" description="Basic and acidic residues" evidence="14">
    <location>
        <begin position="1393"/>
        <end position="1427"/>
    </location>
</feature>
<evidence type="ECO:0000256" key="10">
    <source>
        <dbReference type="ARBA" id="ARBA00072086"/>
    </source>
</evidence>
<evidence type="ECO:0000256" key="7">
    <source>
        <dbReference type="ARBA" id="ARBA00023242"/>
    </source>
</evidence>
<dbReference type="GO" id="GO:0048570">
    <property type="term" value="P:notochord morphogenesis"/>
    <property type="evidence" value="ECO:0007669"/>
    <property type="project" value="Ensembl"/>
</dbReference>
<evidence type="ECO:0000256" key="11">
    <source>
        <dbReference type="ARBA" id="ARBA00078967"/>
    </source>
</evidence>
<dbReference type="CDD" id="cd12202">
    <property type="entry name" value="CASP8AP2"/>
    <property type="match status" value="1"/>
</dbReference>
<keyword evidence="16" id="KW-1185">Reference proteome</keyword>
<dbReference type="Pfam" id="PF21227">
    <property type="entry name" value="Myb_DNA-binding_7"/>
    <property type="match status" value="1"/>
</dbReference>
<dbReference type="GO" id="GO:0006355">
    <property type="term" value="P:regulation of DNA-templated transcription"/>
    <property type="evidence" value="ECO:0007669"/>
    <property type="project" value="InterPro"/>
</dbReference>
<feature type="compositionally biased region" description="Basic residues" evidence="14">
    <location>
        <begin position="1981"/>
        <end position="1995"/>
    </location>
</feature>
<protein>
    <recommendedName>
        <fullName evidence="10">GON-4-like protein</fullName>
    </recommendedName>
    <alternativeName>
        <fullName evidence="11">GON-4 homolog</fullName>
    </alternativeName>
</protein>
<feature type="coiled-coil region" evidence="13">
    <location>
        <begin position="533"/>
        <end position="560"/>
    </location>
</feature>
<evidence type="ECO:0000256" key="4">
    <source>
        <dbReference type="ARBA" id="ARBA00022737"/>
    </source>
</evidence>
<sequence length="2236" mass="245480">MRMARKRKCSCPQLGLSSLKSLKKEECVSDPQAACNAPLGSKICTPVEGKCQGLVSDTPSSRRRSARYQTQCSVESQHCSSLTQRLSPENDTDLGLIITLDEEFYRAQCEGKRKGMKVKQGVPSAEKEAPAMTGVVQDMEGQEVPEEDINGQLDRELERKSRQHNLTSANVRNILHEVITNEHVVAMMKAAIRETQDMPMFEPKMTRSKLKEVVEKGAVIPTWNISPIKKPSEVKPPQFVDIHLEEEDSSDEEYCPDEDEEDETAEDTFLESDAESIASSPRGSQVGRSRTPVNSTEGEEIRTSSPRQLLRQSRHLRVEAVPMGPPPAPQSNCPSRPAKAPPECTFMEKLHAVEEELALSPVCMEPYQNLSNSGSGEDSLVACRTRSKRPLRDVPLGKLEAELRAPDITPDMYDCGSAPEDREWTQWLQGLMSSDLENEEEGDDDDDPEYNFLEDIDEPDLEDYRNDRAVRITKKEVNELMEELFETFQDELGVQDRDDEGHEEEEEKEEEFPPPGAPKFNVPQAIRFEAPLAIMLTERHRAAREQLEALQQRRALLENQAKASQSPPGPQVLLVPSPCPLILSLTQKLQLQQQMQQHVQLLTQVHMLSSPVKALESEANTTIHFLEELKLFAEHSEQARCSLQPGFVSIFRACNLQGALSLLEELRLSPVSVVPAKPVRANCVRSYPLLPQQMAWLMATRSVFMYPELLPHCSLDPALHPPRSKNVYTQGEECLIVLGLKHFNETELPYQLMCRYLIRTKNQEQVRGRVHNLCLRRAPDNVIKFYMHHKVVPRMPLACCRVIPGEERPPVEREETLLPIWLRKSLPFIHEYVLKTNKHEGPVSSEGASSGPYIFPPSTQYPVSLPHDLMLRLHPSGFKSVNSQPVAKPRSIHEISPSSLPSLAKASTRPTNAAAYFTKTSGITPSPGVILLAKAPATPIQGAVPLAQALLTPAHGAVPANTALSINISQSTQCFGPKTVCTVLQDVPAPPPVALFHVSTTAAKSMAFLSQGAVKSMVQTTPIYTDKVKQQSSTQKLLSIQPASPNIPPQPLQLFTVSSGATVNMLNFSVGGKGETAAVQEAVKEADGACSMVQPTVIINIGTPMGSNVVSPACASEGQQECAESSFPQQDPVSYPNSPLAQLRKLARPLLPAPPSSGSPQNSPLKPLNNHSFLSHSPPLPVVVSSERETVSTTRIHSASIAKPCETVRANVPEKVKNGTDPCSDQLNPIRTCPLTIQSAQLRHHGHYAPSTEAVIPQPYNSVVLSKTAPEESETVNSLNMSICNDMAQPALNIKSVFGSVRQRSTEGLQYSLERSEQWKEKEEDHGRDEWGEEEAGETSGPLLALSESSSSPRSSLDSHADALERLMDVEENKGVEEEWCHLATSTPCPEETGQKGDEDVKAGQTSEREKDVEEEKNGLENGDVKTEIGISCVNLPWPEVTWQTGQRGLTGMLTLASANGQENSREGGGGGGGGSGSTQGSREGEGEQDNNAGERQEGNTGGGSSGERGEDGKGGGGGGGKKNGDGERGGKREGDGKQQDGGEKDGDGERERQGGEEEEEEDFDDLTQDEDEEEVMSTASEESVLSVPELQETMEKLTWLASEQRLCGEGDSEEDNSPNSPNSPTSPTSPVSQNSQEENSEEEEEGAPKGEEMESGESGAGKLPGDSVPQEADPPQANGKGVGRGRGRGRPPPRSLKRSRRQERDSKDTSKLLLLYDDHILDNDPQRESKDIAFAQAYLNRVREALKDIPGKVEEFLGLLYEFDQGGESRSAVELFSQLKPLLKDWPDLLRDFAAFLLPEQALECGLFAEQQAFERSRRFLRQLEISFGENPTHYQKIVRALQGGPELSPAGIEELKAQMTSLLKGHTHLQGEFWVFFDELRPPAARPGQFEEAVWPEEGGAVTDGGDSGTVGPGGEASGGFEEVTLPDLEEEEEVHKIPPVTPKSRRRKELGTHGNEKECDWPEKDCSCPCHDASHESKLRRHKRKGCARCHTSKVSDSSRVMKSRDPLYPGSNSPQPEINIEKRGEEREEEREGVKEVEGEVKEEGGTEANGSHPDGGVRSWDCPQIGSVPHSEERNEEDDDEEDEWKEDEGEGSPAPKKCRSDREAIGECDDPSVLHSGERETSAVSLQARPSTGPDPPVCAKNISLTPSGEKVILWTREADRVILTACQQQGANQNTFQAVSAQLGNKTASEVSRRFRDLMQLFHTAARQVSSEDEASNTEQQSATDEELD</sequence>
<dbReference type="Proteomes" id="UP000694397">
    <property type="component" value="Chromosome 18"/>
</dbReference>
<comment type="subunit">
    <text evidence="9">Found in a complex with YY1, SIN3A and HDAC1.</text>
</comment>
<keyword evidence="7 12" id="KW-0539">Nucleus</keyword>
<feature type="region of interest" description="Disordered" evidence="14">
    <location>
        <begin position="1900"/>
        <end position="2146"/>
    </location>
</feature>
<dbReference type="FunFam" id="1.10.10.60:FF:000191">
    <property type="entry name" value="GON-4-like protein isoform X1"/>
    <property type="match status" value="1"/>
</dbReference>
<dbReference type="PROSITE" id="PS51477">
    <property type="entry name" value="PAH"/>
    <property type="match status" value="1"/>
</dbReference>
<keyword evidence="4" id="KW-0677">Repeat</keyword>
<evidence type="ECO:0000256" key="9">
    <source>
        <dbReference type="ARBA" id="ARBA00064584"/>
    </source>
</evidence>
<keyword evidence="2" id="KW-0678">Repressor</keyword>
<feature type="region of interest" description="Disordered" evidence="14">
    <location>
        <begin position="244"/>
        <end position="309"/>
    </location>
</feature>
<dbReference type="GO" id="GO:0071910">
    <property type="term" value="P:determination of liver left/right asymmetry"/>
    <property type="evidence" value="ECO:0007669"/>
    <property type="project" value="Ensembl"/>
</dbReference>
<dbReference type="GO" id="GO:0061371">
    <property type="term" value="P:determination of heart left/right asymmetry"/>
    <property type="evidence" value="ECO:0007669"/>
    <property type="project" value="Ensembl"/>
</dbReference>
<feature type="compositionally biased region" description="Acidic residues" evidence="14">
    <location>
        <begin position="2079"/>
        <end position="2096"/>
    </location>
</feature>
<feature type="compositionally biased region" description="Acidic residues" evidence="14">
    <location>
        <begin position="501"/>
        <end position="512"/>
    </location>
</feature>
<feature type="region of interest" description="Disordered" evidence="14">
    <location>
        <begin position="1384"/>
        <end position="1427"/>
    </location>
</feature>
<keyword evidence="5" id="KW-0805">Transcription regulation</keyword>
<dbReference type="Ensembl" id="ENSSFOT00015015497.2">
    <property type="protein sequence ID" value="ENSSFOP00015015316.2"/>
    <property type="gene ID" value="ENSSFOG00015009878.2"/>
</dbReference>
<evidence type="ECO:0000256" key="6">
    <source>
        <dbReference type="ARBA" id="ARBA00023163"/>
    </source>
</evidence>
<reference evidence="15" key="3">
    <citation type="submission" date="2025-09" db="UniProtKB">
        <authorList>
            <consortium name="Ensembl"/>
        </authorList>
    </citation>
    <scope>IDENTIFICATION</scope>
</reference>
<comment type="function">
    <text evidence="8">Has transcriptional repressor activity, probably as part of a complex with YY1, SIN3A and HDAC1. Required for B cell lymphopoiesis.</text>
</comment>
<keyword evidence="13" id="KW-0175">Coiled coil</keyword>
<evidence type="ECO:0000256" key="1">
    <source>
        <dbReference type="ARBA" id="ARBA00004123"/>
    </source>
</evidence>
<dbReference type="GO" id="GO:0005634">
    <property type="term" value="C:nucleus"/>
    <property type="evidence" value="ECO:0007669"/>
    <property type="project" value="UniProtKB-SubCell"/>
</dbReference>
<organism evidence="15 16">
    <name type="scientific">Scleropages formosus</name>
    <name type="common">Asian bonytongue</name>
    <name type="synonym">Osteoglossum formosum</name>
    <dbReference type="NCBI Taxonomy" id="113540"/>
    <lineage>
        <taxon>Eukaryota</taxon>
        <taxon>Metazoa</taxon>
        <taxon>Chordata</taxon>
        <taxon>Craniata</taxon>
        <taxon>Vertebrata</taxon>
        <taxon>Euteleostomi</taxon>
        <taxon>Actinopterygii</taxon>
        <taxon>Neopterygii</taxon>
        <taxon>Teleostei</taxon>
        <taxon>Osteoglossocephala</taxon>
        <taxon>Osteoglossomorpha</taxon>
        <taxon>Osteoglossiformes</taxon>
        <taxon>Osteoglossidae</taxon>
        <taxon>Scleropages</taxon>
    </lineage>
</organism>
<feature type="compositionally biased region" description="Low complexity" evidence="14">
    <location>
        <begin position="1618"/>
        <end position="1638"/>
    </location>
</feature>
<feature type="compositionally biased region" description="Polar residues" evidence="14">
    <location>
        <begin position="277"/>
        <end position="296"/>
    </location>
</feature>
<dbReference type="InterPro" id="IPR003822">
    <property type="entry name" value="PAH"/>
</dbReference>
<feature type="compositionally biased region" description="Acidic residues" evidence="14">
    <location>
        <begin position="1557"/>
        <end position="1576"/>
    </location>
</feature>
<feature type="compositionally biased region" description="Basic and acidic residues" evidence="14">
    <location>
        <begin position="2023"/>
        <end position="2049"/>
    </location>
</feature>
<evidence type="ECO:0000256" key="2">
    <source>
        <dbReference type="ARBA" id="ARBA00022491"/>
    </source>
</evidence>
<proteinExistence type="predicted"/>
<feature type="compositionally biased region" description="Acidic residues" evidence="14">
    <location>
        <begin position="244"/>
        <end position="274"/>
    </location>
</feature>
<feature type="region of interest" description="Disordered" evidence="14">
    <location>
        <begin position="487"/>
        <end position="521"/>
    </location>
</feature>
<feature type="compositionally biased region" description="Basic and acidic residues" evidence="14">
    <location>
        <begin position="1314"/>
        <end position="1330"/>
    </location>
</feature>
<accession>A0A8C9V2I6</accession>
<evidence type="ECO:0000313" key="16">
    <source>
        <dbReference type="Proteomes" id="UP000694397"/>
    </source>
</evidence>
<dbReference type="InterPro" id="IPR052435">
    <property type="entry name" value="YY1-Transcr_Regul"/>
</dbReference>
<evidence type="ECO:0000256" key="13">
    <source>
        <dbReference type="SAM" id="Coils"/>
    </source>
</evidence>
<evidence type="ECO:0000256" key="3">
    <source>
        <dbReference type="ARBA" id="ARBA00022553"/>
    </source>
</evidence>
<dbReference type="Gene3D" id="1.20.1160.11">
    <property type="entry name" value="Paired amphipathic helix"/>
    <property type="match status" value="1"/>
</dbReference>
<feature type="region of interest" description="Disordered" evidence="14">
    <location>
        <begin position="1454"/>
        <end position="1710"/>
    </location>
</feature>
<feature type="compositionally biased region" description="Basic residues" evidence="14">
    <location>
        <begin position="1684"/>
        <end position="1702"/>
    </location>
</feature>
<dbReference type="RefSeq" id="XP_018620343.2">
    <property type="nucleotide sequence ID" value="XM_018764827.2"/>
</dbReference>
<dbReference type="FunFam" id="1.20.1160.11:FF:000006">
    <property type="entry name" value="GON-4-like protein isoform X1"/>
    <property type="match status" value="1"/>
</dbReference>
<evidence type="ECO:0000256" key="5">
    <source>
        <dbReference type="ARBA" id="ARBA00023015"/>
    </source>
</evidence>
<dbReference type="SUPFAM" id="SSF47762">
    <property type="entry name" value="PAH2 domain"/>
    <property type="match status" value="2"/>
</dbReference>
<evidence type="ECO:0000313" key="15">
    <source>
        <dbReference type="Ensembl" id="ENSSFOP00015015316.2"/>
    </source>
</evidence>
<feature type="region of interest" description="Disordered" evidence="14">
    <location>
        <begin position="2213"/>
        <end position="2236"/>
    </location>
</feature>